<dbReference type="RefSeq" id="WP_157348619.1">
    <property type="nucleotide sequence ID" value="NZ_WQNF01000055.1"/>
</dbReference>
<evidence type="ECO:0000313" key="1">
    <source>
        <dbReference type="EMBL" id="MVT70941.1"/>
    </source>
</evidence>
<dbReference type="AlphaFoldDB" id="A0A844T765"/>
<sequence>MSMSIGFRCSQSRHAMDGFAWADKGIGRSLVGPAGTDVLHPLADEVRS</sequence>
<keyword evidence="2" id="KW-1185">Reference proteome</keyword>
<organism evidence="1 2">
    <name type="scientific">Bradyrhizobium pachyrhizi</name>
    <dbReference type="NCBI Taxonomy" id="280333"/>
    <lineage>
        <taxon>Bacteria</taxon>
        <taxon>Pseudomonadati</taxon>
        <taxon>Pseudomonadota</taxon>
        <taxon>Alphaproteobacteria</taxon>
        <taxon>Hyphomicrobiales</taxon>
        <taxon>Nitrobacteraceae</taxon>
        <taxon>Bradyrhizobium</taxon>
    </lineage>
</organism>
<dbReference type="EMBL" id="WQNF01000055">
    <property type="protein sequence ID" value="MVT70941.1"/>
    <property type="molecule type" value="Genomic_DNA"/>
</dbReference>
<evidence type="ECO:0000313" key="2">
    <source>
        <dbReference type="Proteomes" id="UP000436468"/>
    </source>
</evidence>
<protein>
    <submittedName>
        <fullName evidence="1">Uncharacterized protein</fullName>
    </submittedName>
</protein>
<dbReference type="Proteomes" id="UP000436468">
    <property type="component" value="Unassembled WGS sequence"/>
</dbReference>
<comment type="caution">
    <text evidence="1">The sequence shown here is derived from an EMBL/GenBank/DDBJ whole genome shotgun (WGS) entry which is preliminary data.</text>
</comment>
<proteinExistence type="predicted"/>
<gene>
    <name evidence="1" type="ORF">GPL21_38495</name>
</gene>
<reference evidence="1 2" key="1">
    <citation type="submission" date="2019-12" db="EMBL/GenBank/DDBJ databases">
        <title>Draft genome sequences Bradyrhizobium cajani AMBPC1010, Bradyrhizobium pachyrhizi AMBPC1040 and Bradyrhizobium yuanmingense ALSPC3051, three plant growth promoting strains isolated from nodules of Cajanus cajan L. in Dominican Republic.</title>
        <authorList>
            <person name="Flores-Felix J.D."/>
            <person name="Araujo J."/>
            <person name="Diaz-Alcantara C."/>
            <person name="Gonzalez-Andres F."/>
            <person name="Velazquez E."/>
        </authorList>
    </citation>
    <scope>NUCLEOTIDE SEQUENCE [LARGE SCALE GENOMIC DNA]</scope>
    <source>
        <strain evidence="1 2">1040</strain>
    </source>
</reference>
<name>A0A844T765_9BRAD</name>
<accession>A0A844T765</accession>